<name>A0A1D6K2Z2_MAIZE</name>
<keyword evidence="1" id="KW-0418">Kinase</keyword>
<gene>
    <name evidence="1" type="ORF">ZEAMMB73_Zm00001d029137</name>
</gene>
<evidence type="ECO:0000313" key="1">
    <source>
        <dbReference type="EMBL" id="ONL98028.1"/>
    </source>
</evidence>
<dbReference type="EMBL" id="CM007647">
    <property type="protein sequence ID" value="ONL98028.1"/>
    <property type="molecule type" value="Genomic_DNA"/>
</dbReference>
<organism evidence="1">
    <name type="scientific">Zea mays</name>
    <name type="common">Maize</name>
    <dbReference type="NCBI Taxonomy" id="4577"/>
    <lineage>
        <taxon>Eukaryota</taxon>
        <taxon>Viridiplantae</taxon>
        <taxon>Streptophyta</taxon>
        <taxon>Embryophyta</taxon>
        <taxon>Tracheophyta</taxon>
        <taxon>Spermatophyta</taxon>
        <taxon>Magnoliopsida</taxon>
        <taxon>Liliopsida</taxon>
        <taxon>Poales</taxon>
        <taxon>Poaceae</taxon>
        <taxon>PACMAD clade</taxon>
        <taxon>Panicoideae</taxon>
        <taxon>Andropogonodae</taxon>
        <taxon>Andropogoneae</taxon>
        <taxon>Tripsacinae</taxon>
        <taxon>Zea</taxon>
    </lineage>
</organism>
<proteinExistence type="predicted"/>
<keyword evidence="1" id="KW-0808">Transferase</keyword>
<protein>
    <submittedName>
        <fullName evidence="1">Protein kinase family protein / WD-40 repeat family protein</fullName>
    </submittedName>
</protein>
<accession>A0A1D6K2Z2</accession>
<dbReference type="GO" id="GO:0016301">
    <property type="term" value="F:kinase activity"/>
    <property type="evidence" value="ECO:0007669"/>
    <property type="project" value="UniProtKB-KW"/>
</dbReference>
<dbReference type="AlphaFoldDB" id="A0A1D6K2Z2"/>
<reference evidence="1" key="1">
    <citation type="submission" date="2015-12" db="EMBL/GenBank/DDBJ databases">
        <title>Update maize B73 reference genome by single molecule sequencing technologies.</title>
        <authorList>
            <consortium name="Maize Genome Sequencing Project"/>
            <person name="Ware D."/>
        </authorList>
    </citation>
    <scope>NUCLEOTIDE SEQUENCE [LARGE SCALE GENOMIC DNA]</scope>
    <source>
        <tissue evidence="1">Seedling</tissue>
    </source>
</reference>
<sequence>MNVHCLSVHMLIWLPMLFLAANRLGSISPEIVLLHQLALSIEYMPFL</sequence>